<evidence type="ECO:0000259" key="1">
    <source>
        <dbReference type="Pfam" id="PF06114"/>
    </source>
</evidence>
<dbReference type="EMBL" id="UOEI01000676">
    <property type="protein sequence ID" value="VAW09091.1"/>
    <property type="molecule type" value="Genomic_DNA"/>
</dbReference>
<gene>
    <name evidence="2" type="ORF">MNBD_ACTINO01-565</name>
</gene>
<organism evidence="2">
    <name type="scientific">hydrothermal vent metagenome</name>
    <dbReference type="NCBI Taxonomy" id="652676"/>
    <lineage>
        <taxon>unclassified sequences</taxon>
        <taxon>metagenomes</taxon>
        <taxon>ecological metagenomes</taxon>
    </lineage>
</organism>
<reference evidence="2" key="1">
    <citation type="submission" date="2018-06" db="EMBL/GenBank/DDBJ databases">
        <authorList>
            <person name="Zhirakovskaya E."/>
        </authorList>
    </citation>
    <scope>NUCLEOTIDE SEQUENCE</scope>
</reference>
<name>A0A3B0SRV1_9ZZZZ</name>
<feature type="non-terminal residue" evidence="2">
    <location>
        <position position="1"/>
    </location>
</feature>
<dbReference type="AlphaFoldDB" id="A0A3B0SRV1"/>
<protein>
    <submittedName>
        <fullName evidence="2">Transcriptional regulator, Xre family</fullName>
    </submittedName>
</protein>
<evidence type="ECO:0000313" key="2">
    <source>
        <dbReference type="EMBL" id="VAW09091.1"/>
    </source>
</evidence>
<feature type="domain" description="IrrE N-terminal-like" evidence="1">
    <location>
        <begin position="12"/>
        <end position="128"/>
    </location>
</feature>
<sequence>SKGDLNALAAHFGFTVTRTPDIPASVRSVTDTRNGKIYVHGRDSFDAKQARSVILQTLGHFALEHADPKDFGEFLRQRVEANYFAGAVLVPESSAVPFLLDAKSDRNLSVEDLKDRFFVSYEMAGHRFTNLATQHLGFGTHFLRSDDQGIIWKAYSNNGVPFPKNSAGAIEGQRLCREWGTRQAFTSDARFTIHYQYTDTSEGTFWCATFVETAQEPAHAITVGVRFEDARWFRGWNTERHSVSKCPDGACCRFVSEEAAERWNGYAWPSVRPNSHVLAAMPVETVPGVDMVEIYEFLTRRENGAFD</sequence>
<dbReference type="InterPro" id="IPR010359">
    <property type="entry name" value="IrrE_HExxH"/>
</dbReference>
<proteinExistence type="predicted"/>
<accession>A0A3B0SRV1</accession>
<dbReference type="Pfam" id="PF06114">
    <property type="entry name" value="Peptidase_M78"/>
    <property type="match status" value="1"/>
</dbReference>